<comment type="similarity">
    <text evidence="1">Belongs to the Gfa family.</text>
</comment>
<evidence type="ECO:0000256" key="3">
    <source>
        <dbReference type="ARBA" id="ARBA00022833"/>
    </source>
</evidence>
<organism evidence="6 7">
    <name type="scientific">Thalassotalea fonticola</name>
    <dbReference type="NCBI Taxonomy" id="3065649"/>
    <lineage>
        <taxon>Bacteria</taxon>
        <taxon>Pseudomonadati</taxon>
        <taxon>Pseudomonadota</taxon>
        <taxon>Gammaproteobacteria</taxon>
        <taxon>Alteromonadales</taxon>
        <taxon>Colwelliaceae</taxon>
        <taxon>Thalassotalea</taxon>
    </lineage>
</organism>
<evidence type="ECO:0000256" key="4">
    <source>
        <dbReference type="ARBA" id="ARBA00023239"/>
    </source>
</evidence>
<dbReference type="PANTHER" id="PTHR33337:SF40">
    <property type="entry name" value="CENP-V_GFA DOMAIN-CONTAINING PROTEIN-RELATED"/>
    <property type="match status" value="1"/>
</dbReference>
<protein>
    <submittedName>
        <fullName evidence="6">GFA family protein</fullName>
    </submittedName>
</protein>
<dbReference type="InterPro" id="IPR006913">
    <property type="entry name" value="CENP-V/GFA"/>
</dbReference>
<keyword evidence="4" id="KW-0456">Lyase</keyword>
<evidence type="ECO:0000259" key="5">
    <source>
        <dbReference type="Pfam" id="PF04828"/>
    </source>
</evidence>
<sequence length="129" mass="14952">MKGGCHCGDIRYEIQFKPFDADICHCRDCQKVTGSPIGVWMDFKTEQITWLKGVITEYQSSTNIFRGFCLKCGSTLSYRNSDQPAYFTLSITSLDDPNIVEPNYHIYTDNQVNWLTIQDDCKRYPKERS</sequence>
<dbReference type="EMBL" id="CP136600">
    <property type="protein sequence ID" value="WOH35942.1"/>
    <property type="molecule type" value="Genomic_DNA"/>
</dbReference>
<evidence type="ECO:0000256" key="1">
    <source>
        <dbReference type="ARBA" id="ARBA00005495"/>
    </source>
</evidence>
<dbReference type="RefSeq" id="WP_348394757.1">
    <property type="nucleotide sequence ID" value="NZ_CP136600.1"/>
</dbReference>
<reference evidence="6 7" key="1">
    <citation type="submission" date="2023-09" db="EMBL/GenBank/DDBJ databases">
        <authorList>
            <person name="Qi X."/>
        </authorList>
    </citation>
    <scope>NUCLEOTIDE SEQUENCE [LARGE SCALE GENOMIC DNA]</scope>
    <source>
        <strain evidence="6 7">S1-1</strain>
    </source>
</reference>
<dbReference type="Gene3D" id="3.90.1590.10">
    <property type="entry name" value="glutathione-dependent formaldehyde- activating enzyme (gfa)"/>
    <property type="match status" value="1"/>
</dbReference>
<evidence type="ECO:0000313" key="7">
    <source>
        <dbReference type="Proteomes" id="UP001301442"/>
    </source>
</evidence>
<gene>
    <name evidence="6" type="ORF">RI844_11170</name>
</gene>
<keyword evidence="7" id="KW-1185">Reference proteome</keyword>
<name>A0ABZ0GJ97_9GAMM</name>
<dbReference type="SUPFAM" id="SSF51316">
    <property type="entry name" value="Mss4-like"/>
    <property type="match status" value="1"/>
</dbReference>
<keyword evidence="3" id="KW-0862">Zinc</keyword>
<dbReference type="InterPro" id="IPR011057">
    <property type="entry name" value="Mss4-like_sf"/>
</dbReference>
<keyword evidence="2" id="KW-0479">Metal-binding</keyword>
<evidence type="ECO:0000256" key="2">
    <source>
        <dbReference type="ARBA" id="ARBA00022723"/>
    </source>
</evidence>
<proteinExistence type="inferred from homology"/>
<evidence type="ECO:0000313" key="6">
    <source>
        <dbReference type="EMBL" id="WOH35942.1"/>
    </source>
</evidence>
<feature type="domain" description="CENP-V/GFA" evidence="5">
    <location>
        <begin position="2"/>
        <end position="109"/>
    </location>
</feature>
<dbReference type="Pfam" id="PF04828">
    <property type="entry name" value="GFA"/>
    <property type="match status" value="1"/>
</dbReference>
<dbReference type="PANTHER" id="PTHR33337">
    <property type="entry name" value="GFA DOMAIN-CONTAINING PROTEIN"/>
    <property type="match status" value="1"/>
</dbReference>
<dbReference type="Proteomes" id="UP001301442">
    <property type="component" value="Chromosome"/>
</dbReference>
<accession>A0ABZ0GJ97</accession>